<name>A0A9D4B5X8_9SAUR</name>
<organism evidence="2 3">
    <name type="scientific">Mauremys mutica</name>
    <name type="common">yellowpond turtle</name>
    <dbReference type="NCBI Taxonomy" id="74926"/>
    <lineage>
        <taxon>Eukaryota</taxon>
        <taxon>Metazoa</taxon>
        <taxon>Chordata</taxon>
        <taxon>Craniata</taxon>
        <taxon>Vertebrata</taxon>
        <taxon>Euteleostomi</taxon>
        <taxon>Archelosauria</taxon>
        <taxon>Testudinata</taxon>
        <taxon>Testudines</taxon>
        <taxon>Cryptodira</taxon>
        <taxon>Durocryptodira</taxon>
        <taxon>Testudinoidea</taxon>
        <taxon>Geoemydidae</taxon>
        <taxon>Geoemydinae</taxon>
        <taxon>Mauremys</taxon>
    </lineage>
</organism>
<sequence>MRAGCLPPSRVATDLPPSEQPEEGPGTLTAEQCPGGNRATPGRSNRYEEMIKWEADLRLMVMAKTD</sequence>
<feature type="region of interest" description="Disordered" evidence="1">
    <location>
        <begin position="1"/>
        <end position="44"/>
    </location>
</feature>
<proteinExistence type="predicted"/>
<gene>
    <name evidence="2" type="ORF">KIL84_005256</name>
</gene>
<reference evidence="2" key="1">
    <citation type="submission" date="2021-09" db="EMBL/GenBank/DDBJ databases">
        <title>The genome of Mauremys mutica provides insights into the evolution of semi-aquatic lifestyle.</title>
        <authorList>
            <person name="Gong S."/>
            <person name="Gao Y."/>
        </authorList>
    </citation>
    <scope>NUCLEOTIDE SEQUENCE</scope>
    <source>
        <strain evidence="2">MM-2020</strain>
        <tissue evidence="2">Muscle</tissue>
    </source>
</reference>
<dbReference type="Proteomes" id="UP000827986">
    <property type="component" value="Unassembled WGS sequence"/>
</dbReference>
<evidence type="ECO:0000313" key="2">
    <source>
        <dbReference type="EMBL" id="KAH1181530.1"/>
    </source>
</evidence>
<dbReference type="AlphaFoldDB" id="A0A9D4B5X8"/>
<comment type="caution">
    <text evidence="2">The sequence shown here is derived from an EMBL/GenBank/DDBJ whole genome shotgun (WGS) entry which is preliminary data.</text>
</comment>
<evidence type="ECO:0000313" key="3">
    <source>
        <dbReference type="Proteomes" id="UP000827986"/>
    </source>
</evidence>
<evidence type="ECO:0000256" key="1">
    <source>
        <dbReference type="SAM" id="MobiDB-lite"/>
    </source>
</evidence>
<protein>
    <submittedName>
        <fullName evidence="2">Uncharacterized protein</fullName>
    </submittedName>
</protein>
<accession>A0A9D4B5X8</accession>
<keyword evidence="3" id="KW-1185">Reference proteome</keyword>
<dbReference type="EMBL" id="JAHDVG010000468">
    <property type="protein sequence ID" value="KAH1181530.1"/>
    <property type="molecule type" value="Genomic_DNA"/>
</dbReference>